<dbReference type="Pfam" id="PF09924">
    <property type="entry name" value="LPG_synthase_C"/>
    <property type="match status" value="1"/>
</dbReference>
<name>A0A9D1IET3_9FIRM</name>
<dbReference type="InterPro" id="IPR016181">
    <property type="entry name" value="Acyl_CoA_acyltransferase"/>
</dbReference>
<gene>
    <name evidence="2" type="ORF">IAC53_03665</name>
</gene>
<dbReference type="PANTHER" id="PTHR41373">
    <property type="entry name" value="DUF2156 DOMAIN-CONTAINING PROTEIN"/>
    <property type="match status" value="1"/>
</dbReference>
<evidence type="ECO:0000313" key="3">
    <source>
        <dbReference type="Proteomes" id="UP000824071"/>
    </source>
</evidence>
<dbReference type="PIRSF" id="PIRSF018688">
    <property type="entry name" value="UCP018688"/>
    <property type="match status" value="1"/>
</dbReference>
<dbReference type="InterPro" id="IPR024320">
    <property type="entry name" value="LPG_synthase_C"/>
</dbReference>
<reference evidence="2" key="1">
    <citation type="submission" date="2020-10" db="EMBL/GenBank/DDBJ databases">
        <authorList>
            <person name="Gilroy R."/>
        </authorList>
    </citation>
    <scope>NUCLEOTIDE SEQUENCE</scope>
    <source>
        <strain evidence="2">ChiGjej1B1-19959</strain>
    </source>
</reference>
<feature type="domain" description="Phosphatidylglycerol lysyltransferase C-terminal" evidence="1">
    <location>
        <begin position="25"/>
        <end position="290"/>
    </location>
</feature>
<dbReference type="SUPFAM" id="SSF55729">
    <property type="entry name" value="Acyl-CoA N-acyltransferases (Nat)"/>
    <property type="match status" value="2"/>
</dbReference>
<dbReference type="PANTHER" id="PTHR41373:SF1">
    <property type="entry name" value="PHOSPHATIDYLGLYCEROL LYSYLTRANSFERASE C-TERMINAL DOMAIN-CONTAINING PROTEIN"/>
    <property type="match status" value="1"/>
</dbReference>
<dbReference type="Gene3D" id="3.40.630.30">
    <property type="match status" value="1"/>
</dbReference>
<protein>
    <submittedName>
        <fullName evidence="2">DUF2156 domain-containing protein</fullName>
    </submittedName>
</protein>
<dbReference type="Proteomes" id="UP000824071">
    <property type="component" value="Unassembled WGS sequence"/>
</dbReference>
<dbReference type="InterPro" id="IPR016732">
    <property type="entry name" value="UCP018688"/>
</dbReference>
<evidence type="ECO:0000259" key="1">
    <source>
        <dbReference type="Pfam" id="PF09924"/>
    </source>
</evidence>
<comment type="caution">
    <text evidence="2">The sequence shown here is derived from an EMBL/GenBank/DDBJ whole genome shotgun (WGS) entry which is preliminary data.</text>
</comment>
<reference evidence="2" key="2">
    <citation type="journal article" date="2021" name="PeerJ">
        <title>Extensive microbial diversity within the chicken gut microbiome revealed by metagenomics and culture.</title>
        <authorList>
            <person name="Gilroy R."/>
            <person name="Ravi A."/>
            <person name="Getino M."/>
            <person name="Pursley I."/>
            <person name="Horton D.L."/>
            <person name="Alikhan N.F."/>
            <person name="Baker D."/>
            <person name="Gharbi K."/>
            <person name="Hall N."/>
            <person name="Watson M."/>
            <person name="Adriaenssens E.M."/>
            <person name="Foster-Nyarko E."/>
            <person name="Jarju S."/>
            <person name="Secka A."/>
            <person name="Antonio M."/>
            <person name="Oren A."/>
            <person name="Chaudhuri R.R."/>
            <person name="La Ragione R."/>
            <person name="Hildebrand F."/>
            <person name="Pallen M.J."/>
        </authorList>
    </citation>
    <scope>NUCLEOTIDE SEQUENCE</scope>
    <source>
        <strain evidence="2">ChiGjej1B1-19959</strain>
    </source>
</reference>
<dbReference type="EMBL" id="DVMW01000026">
    <property type="protein sequence ID" value="HIU35688.1"/>
    <property type="molecule type" value="Genomic_DNA"/>
</dbReference>
<dbReference type="AlphaFoldDB" id="A0A9D1IET3"/>
<organism evidence="2 3">
    <name type="scientific">Candidatus Fimenecus excrementigallinarum</name>
    <dbReference type="NCBI Taxonomy" id="2840816"/>
    <lineage>
        <taxon>Bacteria</taxon>
        <taxon>Bacillati</taxon>
        <taxon>Bacillota</taxon>
        <taxon>Clostridia</taxon>
        <taxon>Candidatus Fimenecus</taxon>
    </lineage>
</organism>
<proteinExistence type="predicted"/>
<evidence type="ECO:0000313" key="2">
    <source>
        <dbReference type="EMBL" id="HIU35688.1"/>
    </source>
</evidence>
<sequence>MEFQAPRLSDKPWVSAILRASGELACEYCFGNLYMWCTVYGNTIARMGDMFFARDSVGRPAYLFPCGTGSKKKAVDALLEMEKEDGCPLTLYCLTPKKVRELENLYPGQFAYTPAREYYDYIYNTDDLIHLAGRRYHGKRNHIAYFKKTFDWRYEPLTERNMADCLAMNDAWEARNREKNPQDIDNEAVAISRAFQHYFELDFTGGVLYADGRVVAYTFGEALHETAFCTHVEKAFADVRGAYPAINREFAAHALAAYRYINREEDAGSEGLRKAKESYCPALLLPKYTAVHKG</sequence>
<accession>A0A9D1IET3</accession>